<dbReference type="AlphaFoldDB" id="A0A4Q5LZY9"/>
<keyword evidence="6" id="KW-1133">Transmembrane helix</keyword>
<keyword evidence="2" id="KW-0479">Metal-binding</keyword>
<dbReference type="Pfam" id="PF13187">
    <property type="entry name" value="Fer4_9"/>
    <property type="match status" value="1"/>
</dbReference>
<evidence type="ECO:0000256" key="5">
    <source>
        <dbReference type="ARBA" id="ARBA00023014"/>
    </source>
</evidence>
<feature type="transmembrane region" description="Helical" evidence="6">
    <location>
        <begin position="109"/>
        <end position="130"/>
    </location>
</feature>
<keyword evidence="1" id="KW-0004">4Fe-4S</keyword>
<dbReference type="InterPro" id="IPR051460">
    <property type="entry name" value="HdrC_iron-sulfur_subunit"/>
</dbReference>
<gene>
    <name evidence="8" type="ORF">EWM59_12860</name>
</gene>
<dbReference type="GO" id="GO:0005886">
    <property type="term" value="C:plasma membrane"/>
    <property type="evidence" value="ECO:0007669"/>
    <property type="project" value="TreeGrafter"/>
</dbReference>
<keyword evidence="4" id="KW-0408">Iron</keyword>
<dbReference type="Proteomes" id="UP000293162">
    <property type="component" value="Unassembled WGS sequence"/>
</dbReference>
<dbReference type="GO" id="GO:0051539">
    <property type="term" value="F:4 iron, 4 sulfur cluster binding"/>
    <property type="evidence" value="ECO:0007669"/>
    <property type="project" value="UniProtKB-KW"/>
</dbReference>
<keyword evidence="6" id="KW-0472">Membrane</keyword>
<dbReference type="PANTHER" id="PTHR43255:SF1">
    <property type="entry name" value="IRON-SULFUR-BINDING OXIDOREDUCTASE FADF-RELATED"/>
    <property type="match status" value="1"/>
</dbReference>
<dbReference type="EMBL" id="SEWF01000017">
    <property type="protein sequence ID" value="RYU95137.1"/>
    <property type="molecule type" value="Genomic_DNA"/>
</dbReference>
<dbReference type="RefSeq" id="WP_130021387.1">
    <property type="nucleotide sequence ID" value="NZ_SEWF01000017.1"/>
</dbReference>
<evidence type="ECO:0000313" key="9">
    <source>
        <dbReference type="Proteomes" id="UP000293162"/>
    </source>
</evidence>
<dbReference type="SUPFAM" id="SSF46548">
    <property type="entry name" value="alpha-helical ferredoxin"/>
    <property type="match status" value="1"/>
</dbReference>
<dbReference type="GO" id="GO:0046872">
    <property type="term" value="F:metal ion binding"/>
    <property type="evidence" value="ECO:0007669"/>
    <property type="project" value="UniProtKB-KW"/>
</dbReference>
<dbReference type="GO" id="GO:0016491">
    <property type="term" value="F:oxidoreductase activity"/>
    <property type="evidence" value="ECO:0007669"/>
    <property type="project" value="UniProtKB-KW"/>
</dbReference>
<evidence type="ECO:0000259" key="7">
    <source>
        <dbReference type="PROSITE" id="PS51379"/>
    </source>
</evidence>
<dbReference type="Gene3D" id="1.20.950.20">
    <property type="entry name" value="Transmembrane di-heme cytochromes, Chain C"/>
    <property type="match status" value="1"/>
</dbReference>
<feature type="domain" description="4Fe-4S ferredoxin-type" evidence="7">
    <location>
        <begin position="364"/>
        <end position="395"/>
    </location>
</feature>
<evidence type="ECO:0000256" key="2">
    <source>
        <dbReference type="ARBA" id="ARBA00022723"/>
    </source>
</evidence>
<feature type="transmembrane region" description="Helical" evidence="6">
    <location>
        <begin position="65"/>
        <end position="89"/>
    </location>
</feature>
<organism evidence="8 9">
    <name type="scientific">Emticicia agri</name>
    <dbReference type="NCBI Taxonomy" id="2492393"/>
    <lineage>
        <taxon>Bacteria</taxon>
        <taxon>Pseudomonadati</taxon>
        <taxon>Bacteroidota</taxon>
        <taxon>Cytophagia</taxon>
        <taxon>Cytophagales</taxon>
        <taxon>Leadbetterellaceae</taxon>
        <taxon>Emticicia</taxon>
    </lineage>
</organism>
<protein>
    <submittedName>
        <fullName evidence="8">(Fe-S)-binding protein</fullName>
    </submittedName>
</protein>
<reference evidence="8 9" key="1">
    <citation type="submission" date="2019-02" db="EMBL/GenBank/DDBJ databases">
        <title>Bacterial novel species Emticicia sp. 17J42-9 isolated from soil.</title>
        <authorList>
            <person name="Jung H.-Y."/>
        </authorList>
    </citation>
    <scope>NUCLEOTIDE SEQUENCE [LARGE SCALE GENOMIC DNA]</scope>
    <source>
        <strain evidence="8 9">17J42-9</strain>
    </source>
</reference>
<dbReference type="SUPFAM" id="SSF103501">
    <property type="entry name" value="Respiratory nitrate reductase 1 gamma chain"/>
    <property type="match status" value="1"/>
</dbReference>
<keyword evidence="9" id="KW-1185">Reference proteome</keyword>
<sequence>MQILSQILFIIALGIAAYFITRRVVLIKKTIQLGHAEDRTDRPAERLKTMLLIAFGQKKMFNRPLIGFMHFIIYAGFLIINIEVLEIILDGIFGTHRLFFPFLGGFYNFLINFFEVLAIGVLTVCVIFLLRRNVLKVQRFQESRHREMKTWPRNDANIILTIEILLMWAFLSMNAADTILQERGVGHYAEAITGNFAISQWLHPIFSNWSATALVAYERFAWWFHILGIMAFALYVTYSKHLHIFLAFPNTYFSNLKPKGQMANMPAVTKEVKIMLGIEQPDTTPAEVGRFGAKDVKDLSWKNLMDAYSCTECGRCTAACPANITGKKLSPRKIMMDTRDRLEDIQKGWLKNGEEYDDGKTLLGDYILEEEILACTTCNACVQECPVNISPLDIILELRRYKIMEESSAPASWNGMFSSLENNMAPWKFPPDDRFNWADGVK</sequence>
<dbReference type="InterPro" id="IPR036197">
    <property type="entry name" value="NarG-like_sf"/>
</dbReference>
<evidence type="ECO:0000256" key="6">
    <source>
        <dbReference type="SAM" id="Phobius"/>
    </source>
</evidence>
<feature type="transmembrane region" description="Helical" evidence="6">
    <location>
        <begin position="220"/>
        <end position="238"/>
    </location>
</feature>
<proteinExistence type="predicted"/>
<evidence type="ECO:0000313" key="8">
    <source>
        <dbReference type="EMBL" id="RYU95137.1"/>
    </source>
</evidence>
<evidence type="ECO:0000256" key="1">
    <source>
        <dbReference type="ARBA" id="ARBA00022485"/>
    </source>
</evidence>
<dbReference type="InterPro" id="IPR009051">
    <property type="entry name" value="Helical_ferredxn"/>
</dbReference>
<comment type="caution">
    <text evidence="8">The sequence shown here is derived from an EMBL/GenBank/DDBJ whole genome shotgun (WGS) entry which is preliminary data.</text>
</comment>
<dbReference type="PANTHER" id="PTHR43255">
    <property type="entry name" value="IRON-SULFUR-BINDING OXIDOREDUCTASE FADF-RELATED-RELATED"/>
    <property type="match status" value="1"/>
</dbReference>
<accession>A0A4Q5LZY9</accession>
<evidence type="ECO:0000256" key="3">
    <source>
        <dbReference type="ARBA" id="ARBA00023002"/>
    </source>
</evidence>
<keyword evidence="5" id="KW-0411">Iron-sulfur</keyword>
<keyword evidence="3" id="KW-0560">Oxidoreductase</keyword>
<dbReference type="PROSITE" id="PS51379">
    <property type="entry name" value="4FE4S_FER_2"/>
    <property type="match status" value="2"/>
</dbReference>
<dbReference type="InterPro" id="IPR017896">
    <property type="entry name" value="4Fe4S_Fe-S-bd"/>
</dbReference>
<feature type="transmembrane region" description="Helical" evidence="6">
    <location>
        <begin position="6"/>
        <end position="25"/>
    </location>
</feature>
<dbReference type="OrthoDB" id="9769677at2"/>
<evidence type="ECO:0000256" key="4">
    <source>
        <dbReference type="ARBA" id="ARBA00023004"/>
    </source>
</evidence>
<dbReference type="Gene3D" id="1.10.1060.10">
    <property type="entry name" value="Alpha-helical ferredoxin"/>
    <property type="match status" value="1"/>
</dbReference>
<name>A0A4Q5LZY9_9BACT</name>
<feature type="domain" description="4Fe-4S ferredoxin-type" evidence="7">
    <location>
        <begin position="301"/>
        <end position="332"/>
    </location>
</feature>
<dbReference type="PROSITE" id="PS00198">
    <property type="entry name" value="4FE4S_FER_1"/>
    <property type="match status" value="1"/>
</dbReference>
<keyword evidence="6" id="KW-0812">Transmembrane</keyword>
<dbReference type="InterPro" id="IPR017900">
    <property type="entry name" value="4Fe4S_Fe_S_CS"/>
</dbReference>